<reference evidence="3" key="1">
    <citation type="journal article" date="2012" name="Nature">
        <title>A physical, genetic and functional sequence assembly of the barley genome.</title>
        <authorList>
            <consortium name="The International Barley Genome Sequencing Consortium"/>
            <person name="Mayer K.F."/>
            <person name="Waugh R."/>
            <person name="Brown J.W."/>
            <person name="Schulman A."/>
            <person name="Langridge P."/>
            <person name="Platzer M."/>
            <person name="Fincher G.B."/>
            <person name="Muehlbauer G.J."/>
            <person name="Sato K."/>
            <person name="Close T.J."/>
            <person name="Wise R.P."/>
            <person name="Stein N."/>
        </authorList>
    </citation>
    <scope>NUCLEOTIDE SEQUENCE [LARGE SCALE GENOMIC DNA]</scope>
    <source>
        <strain evidence="3">cv. Morex</strain>
    </source>
</reference>
<name>A0A8I6YUF0_HORVV</name>
<dbReference type="RefSeq" id="XP_044984306.1">
    <property type="nucleotide sequence ID" value="XM_045128371.1"/>
</dbReference>
<dbReference type="PANTHER" id="PTHR31175">
    <property type="entry name" value="AUXIN-RESPONSIVE FAMILY PROTEIN"/>
    <property type="match status" value="1"/>
</dbReference>
<accession>A0A8I6YUF0</accession>
<dbReference type="KEGG" id="hvg:123451828"/>
<evidence type="ECO:0008006" key="4">
    <source>
        <dbReference type="Google" id="ProtNLM"/>
    </source>
</evidence>
<reference evidence="2" key="2">
    <citation type="submission" date="2020-10" db="EMBL/GenBank/DDBJ databases">
        <authorList>
            <person name="Scholz U."/>
            <person name="Mascher M."/>
            <person name="Fiebig A."/>
        </authorList>
    </citation>
    <scope>NUCLEOTIDE SEQUENCE [LARGE SCALE GENOMIC DNA]</scope>
    <source>
        <strain evidence="2">cv. Morex</strain>
    </source>
</reference>
<gene>
    <name evidence="2" type="primary">LOC123451828</name>
</gene>
<reference evidence="2" key="3">
    <citation type="submission" date="2022-01" db="UniProtKB">
        <authorList>
            <consortium name="EnsemblPlants"/>
        </authorList>
    </citation>
    <scope>IDENTIFICATION</scope>
    <source>
        <strain evidence="2">subsp. vulgare</strain>
    </source>
</reference>
<comment type="similarity">
    <text evidence="1">Belongs to the ARG7 family.</text>
</comment>
<dbReference type="Gramene" id="HORVU.MOREX.r3.5HG0502540.1">
    <property type="protein sequence ID" value="HORVU.MOREX.r3.5HG0502540.1.CDS1"/>
    <property type="gene ID" value="HORVU.MOREX.r3.5HG0502540"/>
</dbReference>
<sequence length="139" mass="15241">MIHSKKLAQLAKKWQRMVAVSGQQTAGTDGCCSTTSVADRGHCVMYTADGSRFEVPLVYLGTMVFSELLRMSQEEFGFSSNGKITLPFDASVMEYVMCLIKRDASKEVEKAFLSSIARPCHSASCVASVRLNHQFAVCS</sequence>
<protein>
    <recommendedName>
        <fullName evidence="4">Auxin-responsive protein</fullName>
    </recommendedName>
</protein>
<dbReference type="PANTHER" id="PTHR31175:SF123">
    <property type="entry name" value="AUXIN-RESPONSIVE PROTEIN"/>
    <property type="match status" value="1"/>
</dbReference>
<proteinExistence type="inferred from homology"/>
<dbReference type="OrthoDB" id="617503at2759"/>
<dbReference type="AlphaFoldDB" id="A0A8I6YUF0"/>
<evidence type="ECO:0000313" key="2">
    <source>
        <dbReference type="EnsemblPlants" id="HORVU.MOREX.r3.5HG0502540.1.CDS1"/>
    </source>
</evidence>
<dbReference type="GeneID" id="123451828"/>
<dbReference type="GO" id="GO:0009733">
    <property type="term" value="P:response to auxin"/>
    <property type="evidence" value="ECO:0007669"/>
    <property type="project" value="InterPro"/>
</dbReference>
<organism evidence="2 3">
    <name type="scientific">Hordeum vulgare subsp. vulgare</name>
    <name type="common">Domesticated barley</name>
    <dbReference type="NCBI Taxonomy" id="112509"/>
    <lineage>
        <taxon>Eukaryota</taxon>
        <taxon>Viridiplantae</taxon>
        <taxon>Streptophyta</taxon>
        <taxon>Embryophyta</taxon>
        <taxon>Tracheophyta</taxon>
        <taxon>Spermatophyta</taxon>
        <taxon>Magnoliopsida</taxon>
        <taxon>Liliopsida</taxon>
        <taxon>Poales</taxon>
        <taxon>Poaceae</taxon>
        <taxon>BOP clade</taxon>
        <taxon>Pooideae</taxon>
        <taxon>Triticodae</taxon>
        <taxon>Triticeae</taxon>
        <taxon>Hordeinae</taxon>
        <taxon>Hordeum</taxon>
    </lineage>
</organism>
<dbReference type="EnsemblPlants" id="HORVU.MOREX.r3.5HG0502540.1">
    <property type="protein sequence ID" value="HORVU.MOREX.r3.5HG0502540.1.CDS1"/>
    <property type="gene ID" value="HORVU.MOREX.r3.5HG0502540"/>
</dbReference>
<keyword evidence="3" id="KW-1185">Reference proteome</keyword>
<dbReference type="Proteomes" id="UP000011116">
    <property type="component" value="Chromosome 5H"/>
</dbReference>
<dbReference type="InterPro" id="IPR003676">
    <property type="entry name" value="SAUR_fam"/>
</dbReference>
<dbReference type="Pfam" id="PF02519">
    <property type="entry name" value="Auxin_inducible"/>
    <property type="match status" value="1"/>
</dbReference>
<evidence type="ECO:0000313" key="3">
    <source>
        <dbReference type="Proteomes" id="UP000011116"/>
    </source>
</evidence>
<evidence type="ECO:0000256" key="1">
    <source>
        <dbReference type="ARBA" id="ARBA00006974"/>
    </source>
</evidence>